<feature type="region of interest" description="Disordered" evidence="1">
    <location>
        <begin position="22"/>
        <end position="82"/>
    </location>
</feature>
<feature type="compositionally biased region" description="Pro residues" evidence="1">
    <location>
        <begin position="367"/>
        <end position="380"/>
    </location>
</feature>
<evidence type="ECO:0000256" key="2">
    <source>
        <dbReference type="SAM" id="Phobius"/>
    </source>
</evidence>
<keyword evidence="2" id="KW-0812">Transmembrane</keyword>
<feature type="compositionally biased region" description="Low complexity" evidence="1">
    <location>
        <begin position="357"/>
        <end position="366"/>
    </location>
</feature>
<dbReference type="InterPro" id="IPR013783">
    <property type="entry name" value="Ig-like_fold"/>
</dbReference>
<keyword evidence="2" id="KW-1133">Transmembrane helix</keyword>
<feature type="transmembrane region" description="Helical" evidence="2">
    <location>
        <begin position="625"/>
        <end position="650"/>
    </location>
</feature>
<feature type="region of interest" description="Disordered" evidence="1">
    <location>
        <begin position="321"/>
        <end position="402"/>
    </location>
</feature>
<evidence type="ECO:0000313" key="4">
    <source>
        <dbReference type="EMBL" id="RLP76358.1"/>
    </source>
</evidence>
<evidence type="ECO:0000313" key="5">
    <source>
        <dbReference type="Proteomes" id="UP000272503"/>
    </source>
</evidence>
<feature type="transmembrane region" description="Helical" evidence="2">
    <location>
        <begin position="484"/>
        <end position="502"/>
    </location>
</feature>
<feature type="transmembrane region" description="Helical" evidence="2">
    <location>
        <begin position="428"/>
        <end position="450"/>
    </location>
</feature>
<gene>
    <name evidence="4" type="ORF">D9V32_05670</name>
</gene>
<protein>
    <recommendedName>
        <fullName evidence="6">Bacterial Ig domain-containing protein</fullName>
    </recommendedName>
</protein>
<organism evidence="4 5">
    <name type="scientific">Mycetocola tolaasinivorans</name>
    <dbReference type="NCBI Taxonomy" id="76635"/>
    <lineage>
        <taxon>Bacteria</taxon>
        <taxon>Bacillati</taxon>
        <taxon>Actinomycetota</taxon>
        <taxon>Actinomycetes</taxon>
        <taxon>Micrococcales</taxon>
        <taxon>Microbacteriaceae</taxon>
        <taxon>Mycetocola</taxon>
    </lineage>
</organism>
<proteinExistence type="predicted"/>
<keyword evidence="3" id="KW-0732">Signal</keyword>
<dbReference type="GO" id="GO:0005975">
    <property type="term" value="P:carbohydrate metabolic process"/>
    <property type="evidence" value="ECO:0007669"/>
    <property type="project" value="UniProtKB-ARBA"/>
</dbReference>
<feature type="compositionally biased region" description="Low complexity" evidence="1">
    <location>
        <begin position="54"/>
        <end position="71"/>
    </location>
</feature>
<dbReference type="AlphaFoldDB" id="A0A3L7A931"/>
<feature type="compositionally biased region" description="Low complexity" evidence="1">
    <location>
        <begin position="22"/>
        <end position="33"/>
    </location>
</feature>
<feature type="transmembrane region" description="Helical" evidence="2">
    <location>
        <begin position="548"/>
        <end position="565"/>
    </location>
</feature>
<keyword evidence="2" id="KW-0472">Membrane</keyword>
<feature type="region of interest" description="Disordered" evidence="1">
    <location>
        <begin position="458"/>
        <end position="477"/>
    </location>
</feature>
<accession>A0A3L7A931</accession>
<feature type="compositionally biased region" description="Gly residues" evidence="1">
    <location>
        <begin position="39"/>
        <end position="53"/>
    </location>
</feature>
<feature type="chain" id="PRO_5018072419" description="Bacterial Ig domain-containing protein" evidence="3">
    <location>
        <begin position="22"/>
        <end position="725"/>
    </location>
</feature>
<feature type="compositionally biased region" description="Pro residues" evidence="1">
    <location>
        <begin position="347"/>
        <end position="356"/>
    </location>
</feature>
<feature type="transmembrane region" description="Helical" evidence="2">
    <location>
        <begin position="599"/>
        <end position="619"/>
    </location>
</feature>
<feature type="signal peptide" evidence="3">
    <location>
        <begin position="1"/>
        <end position="21"/>
    </location>
</feature>
<feature type="compositionally biased region" description="Low complexity" evidence="1">
    <location>
        <begin position="254"/>
        <end position="263"/>
    </location>
</feature>
<dbReference type="Gene3D" id="2.60.40.10">
    <property type="entry name" value="Immunoglobulins"/>
    <property type="match status" value="1"/>
</dbReference>
<dbReference type="EMBL" id="RCUX01000004">
    <property type="protein sequence ID" value="RLP76358.1"/>
    <property type="molecule type" value="Genomic_DNA"/>
</dbReference>
<keyword evidence="5" id="KW-1185">Reference proteome</keyword>
<feature type="transmembrane region" description="Helical" evidence="2">
    <location>
        <begin position="692"/>
        <end position="713"/>
    </location>
</feature>
<feature type="compositionally biased region" description="Polar residues" evidence="1">
    <location>
        <begin position="321"/>
        <end position="331"/>
    </location>
</feature>
<feature type="transmembrane region" description="Helical" evidence="2">
    <location>
        <begin position="662"/>
        <end position="680"/>
    </location>
</feature>
<sequence>MAVFLAAATLTSALGIEAAAAQSLPAAPSTIAPEETESGSGGGSGGGVGGAAPGGTATPSPNPSPSGSTSPDPLPRPVITAPAAKTVVSKTSTTVRGTAEPGQAITVLRDGSQACTAKTGGDGTFSCTISGLTTTPNITLVARYGSGAGTDAQAVVFAAVTPPTIDSTAGAAQAGLIRGTGYPGATVTLRAEGVGTWDTTVAESGRWAQSLPLRISGDFRMSAIQRTSFSGSVSSDPSPTVTLRVDTLPPPAPTITSPAAGSSLTGRTQYGGAGETGATVTIYAVPDSGGDAVLCSAEVSAGRWSCSADMPSTGAASLIAYQTDSSGNPGDTTPPIRIVYGPNPGGKIPPPPPPPGASASPSAPAQPEEPSPTPSSPEEPPSTAQPGPPSADGGVNPPAAAHPWNWDARSAFTHAVAPVLGPTAADGWLGAFLLALATIALVLVPARFLAGGMRRRGPLRFTGRNRSQPEPEDPADELSVRHPVLVGTALILVLALVVVFAMPLRQDAAQLRLFGAALVGLVFVNTAGTVLPALLSTRRFAGRASVTVAPRYLGAAIAASVISRFLGLEPALVFGIVLAVTLVPEASRRQRAGAAGIRVFSVFGLGVLGWIASSLLGSANGVAGAFLAEVANVTAMAGIGTAAILLIPLGQTSGRAILAYGPWRWLGAALPVYTTLFALLWPAFGHLHSPEIVPAALILALLFGGIGLGSYLWRTTLRGVFVSSR</sequence>
<feature type="transmembrane region" description="Helical" evidence="2">
    <location>
        <begin position="514"/>
        <end position="536"/>
    </location>
</feature>
<dbReference type="Gene3D" id="2.60.40.1800">
    <property type="match status" value="1"/>
</dbReference>
<evidence type="ECO:0008006" key="6">
    <source>
        <dbReference type="Google" id="ProtNLM"/>
    </source>
</evidence>
<feature type="transmembrane region" description="Helical" evidence="2">
    <location>
        <begin position="571"/>
        <end position="587"/>
    </location>
</feature>
<evidence type="ECO:0000256" key="1">
    <source>
        <dbReference type="SAM" id="MobiDB-lite"/>
    </source>
</evidence>
<feature type="region of interest" description="Disordered" evidence="1">
    <location>
        <begin position="249"/>
        <end position="270"/>
    </location>
</feature>
<comment type="caution">
    <text evidence="4">The sequence shown here is derived from an EMBL/GenBank/DDBJ whole genome shotgun (WGS) entry which is preliminary data.</text>
</comment>
<name>A0A3L7A931_9MICO</name>
<reference evidence="4 5" key="1">
    <citation type="submission" date="2018-10" db="EMBL/GenBank/DDBJ databases">
        <authorList>
            <person name="Li J."/>
        </authorList>
    </citation>
    <scope>NUCLEOTIDE SEQUENCE [LARGE SCALE GENOMIC DNA]</scope>
    <source>
        <strain evidence="4 5">IF 016277</strain>
    </source>
</reference>
<dbReference type="Proteomes" id="UP000272503">
    <property type="component" value="Unassembled WGS sequence"/>
</dbReference>
<evidence type="ECO:0000256" key="3">
    <source>
        <dbReference type="SAM" id="SignalP"/>
    </source>
</evidence>